<dbReference type="OrthoDB" id="8400549at2"/>
<dbReference type="RefSeq" id="WP_145637311.1">
    <property type="nucleotide sequence ID" value="NZ_VIWP01000003.1"/>
</dbReference>
<evidence type="ECO:0000256" key="1">
    <source>
        <dbReference type="SAM" id="MobiDB-lite"/>
    </source>
</evidence>
<evidence type="ECO:0000313" key="2">
    <source>
        <dbReference type="EMBL" id="TWF54685.1"/>
    </source>
</evidence>
<evidence type="ECO:0000313" key="3">
    <source>
        <dbReference type="Proteomes" id="UP000320653"/>
    </source>
</evidence>
<gene>
    <name evidence="2" type="ORF">FHW37_103555</name>
</gene>
<feature type="region of interest" description="Disordered" evidence="1">
    <location>
        <begin position="53"/>
        <end position="78"/>
    </location>
</feature>
<accession>A0A561QWD3</accession>
<dbReference type="EMBL" id="VIWP01000003">
    <property type="protein sequence ID" value="TWF54685.1"/>
    <property type="molecule type" value="Genomic_DNA"/>
</dbReference>
<organism evidence="2 3">
    <name type="scientific">Neorhizobium alkalisoli</name>
    <dbReference type="NCBI Taxonomy" id="528178"/>
    <lineage>
        <taxon>Bacteria</taxon>
        <taxon>Pseudomonadati</taxon>
        <taxon>Pseudomonadota</taxon>
        <taxon>Alphaproteobacteria</taxon>
        <taxon>Hyphomicrobiales</taxon>
        <taxon>Rhizobiaceae</taxon>
        <taxon>Rhizobium/Agrobacterium group</taxon>
        <taxon>Neorhizobium</taxon>
    </lineage>
</organism>
<name>A0A561QWD3_9HYPH</name>
<proteinExistence type="predicted"/>
<dbReference type="Proteomes" id="UP000320653">
    <property type="component" value="Unassembled WGS sequence"/>
</dbReference>
<protein>
    <submittedName>
        <fullName evidence="2">Uncharacterized protein</fullName>
    </submittedName>
</protein>
<keyword evidence="3" id="KW-1185">Reference proteome</keyword>
<reference evidence="2 3" key="1">
    <citation type="submission" date="2019-06" db="EMBL/GenBank/DDBJ databases">
        <title>Sorghum-associated microbial communities from plants grown in Nebraska, USA.</title>
        <authorList>
            <person name="Schachtman D."/>
        </authorList>
    </citation>
    <scope>NUCLEOTIDE SEQUENCE [LARGE SCALE GENOMIC DNA]</scope>
    <source>
        <strain evidence="2 3">1225</strain>
    </source>
</reference>
<dbReference type="AlphaFoldDB" id="A0A561QWD3"/>
<feature type="compositionally biased region" description="Basic and acidic residues" evidence="1">
    <location>
        <begin position="53"/>
        <end position="69"/>
    </location>
</feature>
<sequence>MFSIADHLSPRLLPYFSLFEIFRPRRGMHQNNLDLRAMPEGLQRDLGIFDGRGRRGEPDWGEKDFRQSGEVRGYGHSSEEQLSIAKLGSSLRGF</sequence>
<comment type="caution">
    <text evidence="2">The sequence shown here is derived from an EMBL/GenBank/DDBJ whole genome shotgun (WGS) entry which is preliminary data.</text>
</comment>